<reference evidence="2 3" key="1">
    <citation type="submission" date="2018-07" db="EMBL/GenBank/DDBJ databases">
        <title>Arthrobacter sp. nov., isolated from raw cow's milk with high bacterial count.</title>
        <authorList>
            <person name="Hahne J."/>
            <person name="Isele D."/>
            <person name="Lipski A."/>
        </authorList>
    </citation>
    <scope>NUCLEOTIDE SEQUENCE [LARGE SCALE GENOMIC DNA]</scope>
    <source>
        <strain evidence="2 3">JZ R-183</strain>
    </source>
</reference>
<organism evidence="2 3">
    <name type="scientific">Galactobacter caseinivorans</name>
    <dbReference type="NCBI Taxonomy" id="2676123"/>
    <lineage>
        <taxon>Bacteria</taxon>
        <taxon>Bacillati</taxon>
        <taxon>Actinomycetota</taxon>
        <taxon>Actinomycetes</taxon>
        <taxon>Micrococcales</taxon>
        <taxon>Micrococcaceae</taxon>
        <taxon>Galactobacter</taxon>
    </lineage>
</organism>
<feature type="region of interest" description="Disordered" evidence="1">
    <location>
        <begin position="81"/>
        <end position="101"/>
    </location>
</feature>
<dbReference type="AlphaFoldDB" id="A0A496PHB3"/>
<dbReference type="EMBL" id="QQXL01000006">
    <property type="protein sequence ID" value="RKW69859.1"/>
    <property type="molecule type" value="Genomic_DNA"/>
</dbReference>
<protein>
    <submittedName>
        <fullName evidence="2">Uncharacterized protein</fullName>
    </submittedName>
</protein>
<comment type="caution">
    <text evidence="2">The sequence shown here is derived from an EMBL/GenBank/DDBJ whole genome shotgun (WGS) entry which is preliminary data.</text>
</comment>
<sequence length="101" mass="11640">MRHRLTESTRLIKHHGLQRKEAVDVLGQVLTHQSLRWINRHFQQLMEDDPAVAREIQYADPTGEQAVHRLLCVAEECDRCGRSTEKNGSETHSTKNRLEAA</sequence>
<evidence type="ECO:0000313" key="2">
    <source>
        <dbReference type="EMBL" id="RKW69859.1"/>
    </source>
</evidence>
<accession>A0A496PHB3</accession>
<evidence type="ECO:0000256" key="1">
    <source>
        <dbReference type="SAM" id="MobiDB-lite"/>
    </source>
</evidence>
<dbReference type="Proteomes" id="UP000273119">
    <property type="component" value="Unassembled WGS sequence"/>
</dbReference>
<name>A0A496PHB3_9MICC</name>
<proteinExistence type="predicted"/>
<gene>
    <name evidence="2" type="ORF">DWQ67_10300</name>
</gene>
<evidence type="ECO:0000313" key="3">
    <source>
        <dbReference type="Proteomes" id="UP000273119"/>
    </source>
</evidence>
<keyword evidence="3" id="KW-1185">Reference proteome</keyword>